<keyword evidence="3" id="KW-1185">Reference proteome</keyword>
<reference evidence="2 3" key="1">
    <citation type="submission" date="2016-09" db="EMBL/GenBank/DDBJ databases">
        <title>Complete genome of Desulfosporosinus sp. OL.</title>
        <authorList>
            <person name="Mardanov A."/>
            <person name="Beletsky A."/>
            <person name="Panova A."/>
            <person name="Karnachuk O."/>
            <person name="Ravin N."/>
        </authorList>
    </citation>
    <scope>NUCLEOTIDE SEQUENCE [LARGE SCALE GENOMIC DNA]</scope>
    <source>
        <strain evidence="2 3">OL</strain>
    </source>
</reference>
<keyword evidence="1" id="KW-1133">Transmembrane helix</keyword>
<dbReference type="AlphaFoldDB" id="A0A1Q8QYC1"/>
<name>A0A1Q8QYC1_9FIRM</name>
<gene>
    <name evidence="2" type="ORF">DSOL_1644</name>
</gene>
<evidence type="ECO:0000256" key="1">
    <source>
        <dbReference type="SAM" id="Phobius"/>
    </source>
</evidence>
<feature type="transmembrane region" description="Helical" evidence="1">
    <location>
        <begin position="57"/>
        <end position="77"/>
    </location>
</feature>
<dbReference type="Proteomes" id="UP000186102">
    <property type="component" value="Unassembled WGS sequence"/>
</dbReference>
<proteinExistence type="predicted"/>
<comment type="caution">
    <text evidence="2">The sequence shown here is derived from an EMBL/GenBank/DDBJ whole genome shotgun (WGS) entry which is preliminary data.</text>
</comment>
<evidence type="ECO:0000313" key="2">
    <source>
        <dbReference type="EMBL" id="OLN32324.1"/>
    </source>
</evidence>
<dbReference type="EMBL" id="MLBF01000009">
    <property type="protein sequence ID" value="OLN32324.1"/>
    <property type="molecule type" value="Genomic_DNA"/>
</dbReference>
<evidence type="ECO:0008006" key="4">
    <source>
        <dbReference type="Google" id="ProtNLM"/>
    </source>
</evidence>
<keyword evidence="1" id="KW-0812">Transmembrane</keyword>
<protein>
    <recommendedName>
        <fullName evidence="4">Haemolysin XhlA</fullName>
    </recommendedName>
</protein>
<accession>A0A1Q8QYC1</accession>
<organism evidence="2 3">
    <name type="scientific">Desulfosporosinus metallidurans</name>
    <dbReference type="NCBI Taxonomy" id="1888891"/>
    <lineage>
        <taxon>Bacteria</taxon>
        <taxon>Bacillati</taxon>
        <taxon>Bacillota</taxon>
        <taxon>Clostridia</taxon>
        <taxon>Eubacteriales</taxon>
        <taxon>Desulfitobacteriaceae</taxon>
        <taxon>Desulfosporosinus</taxon>
    </lineage>
</organism>
<dbReference type="OrthoDB" id="1808243at2"/>
<keyword evidence="1" id="KW-0472">Membrane</keyword>
<sequence>MEGEEVQILKADIVEIKEAVKDVSAVVNDMRVLLAGNYVTKQDFEEYKKGTTLNRRWWAGFIIALAGACVTIVSILWKI</sequence>
<evidence type="ECO:0000313" key="3">
    <source>
        <dbReference type="Proteomes" id="UP000186102"/>
    </source>
</evidence>
<dbReference type="RefSeq" id="WP_075364336.1">
    <property type="nucleotide sequence ID" value="NZ_MLBF01000009.1"/>
</dbReference>
<dbReference type="STRING" id="1888891.DSOL_1644"/>